<feature type="transmembrane region" description="Helical" evidence="1">
    <location>
        <begin position="47"/>
        <end position="68"/>
    </location>
</feature>
<feature type="transmembrane region" description="Helical" evidence="1">
    <location>
        <begin position="80"/>
        <end position="99"/>
    </location>
</feature>
<keyword evidence="1" id="KW-0472">Membrane</keyword>
<feature type="transmembrane region" description="Helical" evidence="1">
    <location>
        <begin position="17"/>
        <end position="35"/>
    </location>
</feature>
<dbReference type="GO" id="GO:0000155">
    <property type="term" value="F:phosphorelay sensor kinase activity"/>
    <property type="evidence" value="ECO:0007669"/>
    <property type="project" value="InterPro"/>
</dbReference>
<evidence type="ECO:0000256" key="1">
    <source>
        <dbReference type="SAM" id="Phobius"/>
    </source>
</evidence>
<dbReference type="EMBL" id="CP157199">
    <property type="protein sequence ID" value="XBG59940.1"/>
    <property type="molecule type" value="Genomic_DNA"/>
</dbReference>
<keyword evidence="3" id="KW-0418">Kinase</keyword>
<reference evidence="3" key="1">
    <citation type="submission" date="2024-05" db="EMBL/GenBank/DDBJ databases">
        <title>Pontimicrobium maritimus sp. nov., isolated form sea water.</title>
        <authorList>
            <person name="Muhammad N."/>
            <person name="Vuong T.Q."/>
            <person name="Han H.L."/>
            <person name="Kim S.-G."/>
        </authorList>
    </citation>
    <scope>NUCLEOTIDE SEQUENCE</scope>
    <source>
        <strain evidence="3">SW4</strain>
    </source>
</reference>
<dbReference type="InterPro" id="IPR010559">
    <property type="entry name" value="Sig_transdc_His_kin_internal"/>
</dbReference>
<dbReference type="AlphaFoldDB" id="A0AAU7BPM0"/>
<dbReference type="PANTHER" id="PTHR34220:SF7">
    <property type="entry name" value="SENSOR HISTIDINE KINASE YPDA"/>
    <property type="match status" value="1"/>
</dbReference>
<keyword evidence="1" id="KW-0812">Transmembrane</keyword>
<keyword evidence="1" id="KW-1133">Transmembrane helix</keyword>
<evidence type="ECO:0000313" key="3">
    <source>
        <dbReference type="EMBL" id="XBG59940.1"/>
    </source>
</evidence>
<protein>
    <submittedName>
        <fullName evidence="3">Histidine kinase</fullName>
    </submittedName>
</protein>
<dbReference type="Pfam" id="PF06580">
    <property type="entry name" value="His_kinase"/>
    <property type="match status" value="1"/>
</dbReference>
<keyword evidence="3" id="KW-0808">Transferase</keyword>
<dbReference type="InterPro" id="IPR050640">
    <property type="entry name" value="Bact_2-comp_sensor_kinase"/>
</dbReference>
<sequence length="352" mass="41165">MLNLNPYLKKLNNHRPFLFNLVLWFCAFVIVLFIFSKGQKPIKVDYIYTICFITSVAIPVVVNLYLFIPKLLKKEKYIGYLIVFALNLIVFTQLHLHLFQPIIDQLFPNYFFISYHSNTNLVVIFSIFLVGTTLIKLSEDWFYFNENENKLLKLQNKQIQLQLISLRSQINPHFLFNSLNVIYALTIEKKDGVKDAIVQLSDILRYVIYDSDTEKVTLKDEITLLKNYIAFQKHRVHGFTNINTDIEVENEVFTIYPMLLLPLFENSFKHGIKGDLSDTFINININQKGNDFTFRIENNLFKESIENQEPSGVGLENIKKNLEIVYPESHSLEITKTKNTFAVTLAILNHDY</sequence>
<feature type="transmembrane region" description="Helical" evidence="1">
    <location>
        <begin position="119"/>
        <end position="137"/>
    </location>
</feature>
<accession>A0AAU7BPM0</accession>
<feature type="domain" description="Signal transduction histidine kinase internal region" evidence="2">
    <location>
        <begin position="162"/>
        <end position="236"/>
    </location>
</feature>
<dbReference type="PANTHER" id="PTHR34220">
    <property type="entry name" value="SENSOR HISTIDINE KINASE YPDA"/>
    <property type="match status" value="1"/>
</dbReference>
<dbReference type="RefSeq" id="WP_347921933.1">
    <property type="nucleotide sequence ID" value="NZ_CP157199.1"/>
</dbReference>
<dbReference type="GO" id="GO:0016020">
    <property type="term" value="C:membrane"/>
    <property type="evidence" value="ECO:0007669"/>
    <property type="project" value="InterPro"/>
</dbReference>
<evidence type="ECO:0000259" key="2">
    <source>
        <dbReference type="Pfam" id="PF06580"/>
    </source>
</evidence>
<dbReference type="Gene3D" id="3.30.565.10">
    <property type="entry name" value="Histidine kinase-like ATPase, C-terminal domain"/>
    <property type="match status" value="1"/>
</dbReference>
<dbReference type="InterPro" id="IPR036890">
    <property type="entry name" value="HATPase_C_sf"/>
</dbReference>
<organism evidence="3">
    <name type="scientific">Pontimicrobium sp. SW4</name>
    <dbReference type="NCBI Taxonomy" id="3153519"/>
    <lineage>
        <taxon>Bacteria</taxon>
        <taxon>Pseudomonadati</taxon>
        <taxon>Bacteroidota</taxon>
        <taxon>Flavobacteriia</taxon>
        <taxon>Flavobacteriales</taxon>
        <taxon>Flavobacteriaceae</taxon>
        <taxon>Pontimicrobium</taxon>
    </lineage>
</organism>
<gene>
    <name evidence="3" type="ORF">ABGB03_08700</name>
</gene>
<proteinExistence type="predicted"/>
<name>A0AAU7BPM0_9FLAO</name>